<reference evidence="2" key="1">
    <citation type="submission" date="2021-02" db="EMBL/GenBank/DDBJ databases">
        <authorList>
            <person name="Dougan E. K."/>
            <person name="Rhodes N."/>
            <person name="Thang M."/>
            <person name="Chan C."/>
        </authorList>
    </citation>
    <scope>NUCLEOTIDE SEQUENCE</scope>
</reference>
<evidence type="ECO:0000313" key="3">
    <source>
        <dbReference type="Proteomes" id="UP000649617"/>
    </source>
</evidence>
<accession>A0A812NQ11</accession>
<gene>
    <name evidence="2" type="ORF">SPIL2461_LOCUS7423</name>
</gene>
<comment type="caution">
    <text evidence="2">The sequence shown here is derived from an EMBL/GenBank/DDBJ whole genome shotgun (WGS) entry which is preliminary data.</text>
</comment>
<name>A0A812NQ11_SYMPI</name>
<dbReference type="Proteomes" id="UP000649617">
    <property type="component" value="Unassembled WGS sequence"/>
</dbReference>
<sequence length="243" mass="27469">EEKELALAEECRGLRADRLETEKGLREEAAKLRALTQRMEELEVAERAELRRMAEAHAAVREAAWKRTKELQEETEKQAREMRTNLAAELEKVHAELKQAKEGIYQGVQAEVVRRQEVGLTLDDEIKSIDRVVNDNLEEAKGRARYLEEKTQRLVKETQARDFALENKLCDHVARAVAALEVASTVKAGISVEHQENERRRRGTAKAFGDVFPRSTNFNLVGMHTAKPRVGPLPLSVDAVPNA</sequence>
<evidence type="ECO:0000256" key="1">
    <source>
        <dbReference type="SAM" id="Coils"/>
    </source>
</evidence>
<dbReference type="OrthoDB" id="442114at2759"/>
<evidence type="ECO:0000313" key="2">
    <source>
        <dbReference type="EMBL" id="CAE7321381.1"/>
    </source>
</evidence>
<protein>
    <submittedName>
        <fullName evidence="2">Uncharacterized protein</fullName>
    </submittedName>
</protein>
<proteinExistence type="predicted"/>
<keyword evidence="1" id="KW-0175">Coiled coil</keyword>
<feature type="non-terminal residue" evidence="2">
    <location>
        <position position="243"/>
    </location>
</feature>
<feature type="coiled-coil region" evidence="1">
    <location>
        <begin position="25"/>
        <end position="103"/>
    </location>
</feature>
<organism evidence="2 3">
    <name type="scientific">Symbiodinium pilosum</name>
    <name type="common">Dinoflagellate</name>
    <dbReference type="NCBI Taxonomy" id="2952"/>
    <lineage>
        <taxon>Eukaryota</taxon>
        <taxon>Sar</taxon>
        <taxon>Alveolata</taxon>
        <taxon>Dinophyceae</taxon>
        <taxon>Suessiales</taxon>
        <taxon>Symbiodiniaceae</taxon>
        <taxon>Symbiodinium</taxon>
    </lineage>
</organism>
<dbReference type="EMBL" id="CAJNIZ010011558">
    <property type="protein sequence ID" value="CAE7321381.1"/>
    <property type="molecule type" value="Genomic_DNA"/>
</dbReference>
<dbReference type="AlphaFoldDB" id="A0A812NQ11"/>
<keyword evidence="3" id="KW-1185">Reference proteome</keyword>